<name>A0A8W8J163_MAGGI</name>
<keyword evidence="1" id="KW-0732">Signal</keyword>
<dbReference type="EnsemblMetazoa" id="G16402.3">
    <property type="protein sequence ID" value="G16402.3:cds"/>
    <property type="gene ID" value="G16402"/>
</dbReference>
<protein>
    <recommendedName>
        <fullName evidence="4">WSC domain-containing protein</fullName>
    </recommendedName>
</protein>
<evidence type="ECO:0000313" key="3">
    <source>
        <dbReference type="Proteomes" id="UP000005408"/>
    </source>
</evidence>
<organism evidence="2 3">
    <name type="scientific">Magallana gigas</name>
    <name type="common">Pacific oyster</name>
    <name type="synonym">Crassostrea gigas</name>
    <dbReference type="NCBI Taxonomy" id="29159"/>
    <lineage>
        <taxon>Eukaryota</taxon>
        <taxon>Metazoa</taxon>
        <taxon>Spiralia</taxon>
        <taxon>Lophotrochozoa</taxon>
        <taxon>Mollusca</taxon>
        <taxon>Bivalvia</taxon>
        <taxon>Autobranchia</taxon>
        <taxon>Pteriomorphia</taxon>
        <taxon>Ostreida</taxon>
        <taxon>Ostreoidea</taxon>
        <taxon>Ostreidae</taxon>
        <taxon>Magallana</taxon>
    </lineage>
</organism>
<reference evidence="2" key="1">
    <citation type="submission" date="2022-08" db="UniProtKB">
        <authorList>
            <consortium name="EnsemblMetazoa"/>
        </authorList>
    </citation>
    <scope>IDENTIFICATION</scope>
    <source>
        <strain evidence="2">05x7-T-G4-1.051#20</strain>
    </source>
</reference>
<evidence type="ECO:0000256" key="1">
    <source>
        <dbReference type="SAM" id="SignalP"/>
    </source>
</evidence>
<dbReference type="Gene3D" id="3.90.1720.30">
    <property type="entry name" value="PPPDE domains"/>
    <property type="match status" value="1"/>
</dbReference>
<proteinExistence type="predicted"/>
<dbReference type="Proteomes" id="UP000005408">
    <property type="component" value="Unassembled WGS sequence"/>
</dbReference>
<accession>A0A8W8J163</accession>
<feature type="signal peptide" evidence="1">
    <location>
        <begin position="1"/>
        <end position="24"/>
    </location>
</feature>
<sequence length="169" mass="19114">MHPKTINLLLVVALSFILLPKIDAWWLAHQCPWKGSADPYYFGNTNMWCMGKGKRSVPSRGVWDLTHRVIYYKGYYFEFLDNSRAFIGTNRVASHRCPGGLESSAAGYSELSLDCIKGCARNYKCKYGQYSLLLNNCNIFANRISAVLCASGRHCPSWCRGNCNDAEEH</sequence>
<dbReference type="AlphaFoldDB" id="A0A8W8J163"/>
<evidence type="ECO:0008006" key="4">
    <source>
        <dbReference type="Google" id="ProtNLM"/>
    </source>
</evidence>
<keyword evidence="3" id="KW-1185">Reference proteome</keyword>
<dbReference type="InterPro" id="IPR042266">
    <property type="entry name" value="PPPDE_sf"/>
</dbReference>
<evidence type="ECO:0000313" key="2">
    <source>
        <dbReference type="EnsemblMetazoa" id="G16402.3:cds"/>
    </source>
</evidence>
<feature type="chain" id="PRO_5036495270" description="WSC domain-containing protein" evidence="1">
    <location>
        <begin position="25"/>
        <end position="169"/>
    </location>
</feature>